<dbReference type="EMBL" id="JASPKZ010008902">
    <property type="protein sequence ID" value="KAJ9578204.1"/>
    <property type="molecule type" value="Genomic_DNA"/>
</dbReference>
<proteinExistence type="predicted"/>
<feature type="compositionally biased region" description="Basic and acidic residues" evidence="1">
    <location>
        <begin position="32"/>
        <end position="41"/>
    </location>
</feature>
<gene>
    <name evidence="2" type="ORF">L9F63_005593</name>
</gene>
<evidence type="ECO:0000313" key="2">
    <source>
        <dbReference type="EMBL" id="KAJ9578204.1"/>
    </source>
</evidence>
<keyword evidence="3" id="KW-1185">Reference proteome</keyword>
<dbReference type="AlphaFoldDB" id="A0AAD8E655"/>
<name>A0AAD8E655_DIPPU</name>
<organism evidence="2 3">
    <name type="scientific">Diploptera punctata</name>
    <name type="common">Pacific beetle cockroach</name>
    <dbReference type="NCBI Taxonomy" id="6984"/>
    <lineage>
        <taxon>Eukaryota</taxon>
        <taxon>Metazoa</taxon>
        <taxon>Ecdysozoa</taxon>
        <taxon>Arthropoda</taxon>
        <taxon>Hexapoda</taxon>
        <taxon>Insecta</taxon>
        <taxon>Pterygota</taxon>
        <taxon>Neoptera</taxon>
        <taxon>Polyneoptera</taxon>
        <taxon>Dictyoptera</taxon>
        <taxon>Blattodea</taxon>
        <taxon>Blaberoidea</taxon>
        <taxon>Blaberidae</taxon>
        <taxon>Diplopterinae</taxon>
        <taxon>Diploptera</taxon>
    </lineage>
</organism>
<evidence type="ECO:0000256" key="1">
    <source>
        <dbReference type="SAM" id="MobiDB-lite"/>
    </source>
</evidence>
<accession>A0AAD8E655</accession>
<reference evidence="2" key="2">
    <citation type="submission" date="2023-05" db="EMBL/GenBank/DDBJ databases">
        <authorList>
            <person name="Fouks B."/>
        </authorList>
    </citation>
    <scope>NUCLEOTIDE SEQUENCE</scope>
    <source>
        <strain evidence="2">Stay&amp;Tobe</strain>
        <tissue evidence="2">Testes</tissue>
    </source>
</reference>
<feature type="region of interest" description="Disordered" evidence="1">
    <location>
        <begin position="1"/>
        <end position="60"/>
    </location>
</feature>
<comment type="caution">
    <text evidence="2">The sequence shown here is derived from an EMBL/GenBank/DDBJ whole genome shotgun (WGS) entry which is preliminary data.</text>
</comment>
<feature type="compositionally biased region" description="Polar residues" evidence="1">
    <location>
        <begin position="46"/>
        <end position="60"/>
    </location>
</feature>
<reference evidence="2" key="1">
    <citation type="journal article" date="2023" name="IScience">
        <title>Live-bearing cockroach genome reveals convergent evolutionary mechanisms linked to viviparity in insects and beyond.</title>
        <authorList>
            <person name="Fouks B."/>
            <person name="Harrison M.C."/>
            <person name="Mikhailova A.A."/>
            <person name="Marchal E."/>
            <person name="English S."/>
            <person name="Carruthers M."/>
            <person name="Jennings E.C."/>
            <person name="Chiamaka E.L."/>
            <person name="Frigard R.A."/>
            <person name="Pippel M."/>
            <person name="Attardo G.M."/>
            <person name="Benoit J.B."/>
            <person name="Bornberg-Bauer E."/>
            <person name="Tobe S.S."/>
        </authorList>
    </citation>
    <scope>NUCLEOTIDE SEQUENCE</scope>
    <source>
        <strain evidence="2">Stay&amp;Tobe</strain>
    </source>
</reference>
<protein>
    <submittedName>
        <fullName evidence="2">Uncharacterized protein</fullName>
    </submittedName>
</protein>
<sequence>MFTEDDYLPSCVTDRPNGELLESEKNYCNSEPQDHGNDRATPEVVPQTNDTNVASTSSIPTVQQKVVSPYEFCRLPKAQPRKTNRANKRQKYGCYRYAGERTTRRISSEGKNKVFSPG</sequence>
<evidence type="ECO:0000313" key="3">
    <source>
        <dbReference type="Proteomes" id="UP001233999"/>
    </source>
</evidence>
<dbReference type="Proteomes" id="UP001233999">
    <property type="component" value="Unassembled WGS sequence"/>
</dbReference>